<dbReference type="InterPro" id="IPR011042">
    <property type="entry name" value="6-blade_b-propeller_TolB-like"/>
</dbReference>
<organism evidence="1 2">
    <name type="scientific">Mytilus coruscus</name>
    <name type="common">Sea mussel</name>
    <dbReference type="NCBI Taxonomy" id="42192"/>
    <lineage>
        <taxon>Eukaryota</taxon>
        <taxon>Metazoa</taxon>
        <taxon>Spiralia</taxon>
        <taxon>Lophotrochozoa</taxon>
        <taxon>Mollusca</taxon>
        <taxon>Bivalvia</taxon>
        <taxon>Autobranchia</taxon>
        <taxon>Pteriomorphia</taxon>
        <taxon>Mytilida</taxon>
        <taxon>Mytiloidea</taxon>
        <taxon>Mytilidae</taxon>
        <taxon>Mytilinae</taxon>
        <taxon>Mytilus</taxon>
    </lineage>
</organism>
<dbReference type="Gene3D" id="2.120.10.30">
    <property type="entry name" value="TolB, C-terminal domain"/>
    <property type="match status" value="1"/>
</dbReference>
<evidence type="ECO:0000313" key="2">
    <source>
        <dbReference type="Proteomes" id="UP000507470"/>
    </source>
</evidence>
<dbReference type="SUPFAM" id="SSF101898">
    <property type="entry name" value="NHL repeat"/>
    <property type="match status" value="1"/>
</dbReference>
<name>A0A6J8AV00_MYTCO</name>
<protein>
    <submittedName>
        <fullName evidence="1">Uncharacterized protein</fullName>
    </submittedName>
</protein>
<dbReference type="Proteomes" id="UP000507470">
    <property type="component" value="Unassembled WGS sequence"/>
</dbReference>
<sequence length="249" mass="27967">MTGRTDQAQQLIQNIPGIEQIQPSLLRRLTIPDDIKTLNIQACLSLPDGRFILSDFDDKQLLLFGNDGIFIREVVTFTNCPGDVCFVRNNTVAVTLGAAYKTVLVDIEKNEIIQTIELSHYCKGKWSEIVFHYTKEMSISHFENNVECYEINGDPLWTFLPHDLSNVNSIQGLTLDKNGFVYIASRKNNSIVVVSPDGQTSKTILSKSDGIKDPWAININRATGIMIVSSKIRDDSSDILYDTAFVYKI</sequence>
<dbReference type="OrthoDB" id="342730at2759"/>
<keyword evidence="2" id="KW-1185">Reference proteome</keyword>
<dbReference type="EMBL" id="CACVKT020001980">
    <property type="protein sequence ID" value="CAC5374087.1"/>
    <property type="molecule type" value="Genomic_DNA"/>
</dbReference>
<gene>
    <name evidence="1" type="ORF">MCOR_11613</name>
</gene>
<proteinExistence type="predicted"/>
<dbReference type="AlphaFoldDB" id="A0A6J8AV00"/>
<reference evidence="1 2" key="1">
    <citation type="submission" date="2020-06" db="EMBL/GenBank/DDBJ databases">
        <authorList>
            <person name="Li R."/>
            <person name="Bekaert M."/>
        </authorList>
    </citation>
    <scope>NUCLEOTIDE SEQUENCE [LARGE SCALE GENOMIC DNA]</scope>
    <source>
        <strain evidence="2">wild</strain>
    </source>
</reference>
<accession>A0A6J8AV00</accession>
<evidence type="ECO:0000313" key="1">
    <source>
        <dbReference type="EMBL" id="CAC5374087.1"/>
    </source>
</evidence>